<dbReference type="RefSeq" id="WP_057625572.1">
    <property type="nucleotide sequence ID" value="NZ_LKHV02000001.1"/>
</dbReference>
<sequence>MMRKAALWTLIVAVPLLTVGCEKNPLKTGFYKTHKTTQQAAANKQDAIVTAAANTNAVAPLVTTSQQSTNNPQFTQTAATTSEQQYKQGYDLFYGIGAKHDEKHGIRLLEQAASQGHINAKQLLARLDEMGYQINDAVLHQPTTQVAQVASTAIPVSNGTDAEQNEIITENDWYYSEDKAQAAATIASTASSMPQIQQADSSYVDQLGSVAAVAQAPISSEQIVDPNATIGQATTRTRVSATRHEQALLSMDQSFYTLQLVAARDKEGVDKFISENQLDGNAHIVKKNTAGTDWYVAYYGNYPNQQMAKAAASQLPSSVKRSAKPWVRPVRTVQEEINQNAG</sequence>
<dbReference type="PROSITE" id="PS51724">
    <property type="entry name" value="SPOR"/>
    <property type="match status" value="1"/>
</dbReference>
<dbReference type="PROSITE" id="PS51257">
    <property type="entry name" value="PROKAR_LIPOPROTEIN"/>
    <property type="match status" value="1"/>
</dbReference>
<organism evidence="2">
    <name type="scientific">Candidatus Berkiella cookevillensis</name>
    <dbReference type="NCBI Taxonomy" id="437022"/>
    <lineage>
        <taxon>Bacteria</taxon>
        <taxon>Pseudomonadati</taxon>
        <taxon>Pseudomonadota</taxon>
        <taxon>Gammaproteobacteria</taxon>
        <taxon>Candidatus Berkiellales</taxon>
        <taxon>Candidatus Berkiellaceae</taxon>
        <taxon>Candidatus Berkiella</taxon>
    </lineage>
</organism>
<dbReference type="EMBL" id="LKHV01000021">
    <property type="protein sequence ID" value="KRG17270.1"/>
    <property type="molecule type" value="Genomic_DNA"/>
</dbReference>
<reference evidence="3" key="2">
    <citation type="journal article" date="2016" name="Genome Announc.">
        <title>Draft Genome Sequences of Two Novel Amoeba-Resistant Intranuclear Bacteria, 'Candidatus Berkiella cookevillensis' and 'Candidatus Berkiella aquae'.</title>
        <authorList>
            <person name="Mehari Y.T."/>
            <person name="Arivett B.A."/>
            <person name="Farone A.L."/>
            <person name="Gunderson J.H."/>
            <person name="Farone M.B."/>
        </authorList>
    </citation>
    <scope>NUCLEOTIDE SEQUENCE</scope>
    <source>
        <strain evidence="3">CC99</strain>
    </source>
</reference>
<dbReference type="STRING" id="437022.CC99x_02489"/>
<dbReference type="AlphaFoldDB" id="A0A0Q9Y915"/>
<reference evidence="2" key="1">
    <citation type="submission" date="2015-09" db="EMBL/GenBank/DDBJ databases">
        <title>Draft Genome Sequences of Two Novel Amoeba-resistant Intranuclear Bacteria, Candidatus Berkiella cookevillensis and Candidatus Berkiella aquae.</title>
        <authorList>
            <person name="Mehari Y.T."/>
            <person name="Arivett B.A."/>
            <person name="Farone A.L."/>
            <person name="Gunderson J.H."/>
            <person name="Farone M.B."/>
        </authorList>
    </citation>
    <scope>NUCLEOTIDE SEQUENCE [LARGE SCALE GENOMIC DNA]</scope>
    <source>
        <strain evidence="2">CC99</strain>
    </source>
</reference>
<protein>
    <submittedName>
        <fullName evidence="3">SPOR domain-containing protein</fullName>
    </submittedName>
</protein>
<dbReference type="OrthoDB" id="5648409at2"/>
<evidence type="ECO:0000259" key="1">
    <source>
        <dbReference type="PROSITE" id="PS51724"/>
    </source>
</evidence>
<name>A0A0Q9Y915_9GAMM</name>
<dbReference type="InterPro" id="IPR007730">
    <property type="entry name" value="SPOR-like_dom"/>
</dbReference>
<dbReference type="EMBL" id="LKHV02000001">
    <property type="protein sequence ID" value="MCS5707729.1"/>
    <property type="molecule type" value="Genomic_DNA"/>
</dbReference>
<evidence type="ECO:0000313" key="4">
    <source>
        <dbReference type="Proteomes" id="UP000051494"/>
    </source>
</evidence>
<dbReference type="InterPro" id="IPR036680">
    <property type="entry name" value="SPOR-like_sf"/>
</dbReference>
<dbReference type="Gene3D" id="3.30.70.1070">
    <property type="entry name" value="Sporulation related repeat"/>
    <property type="match status" value="1"/>
</dbReference>
<accession>A0A0Q9Y915</accession>
<feature type="domain" description="SPOR" evidence="1">
    <location>
        <begin position="250"/>
        <end position="329"/>
    </location>
</feature>
<gene>
    <name evidence="3" type="ORF">CC99x_002295</name>
    <name evidence="2" type="ORF">CC99x_02489</name>
</gene>
<evidence type="ECO:0000313" key="3">
    <source>
        <dbReference type="EMBL" id="MCS5707729.1"/>
    </source>
</evidence>
<comment type="caution">
    <text evidence="2">The sequence shown here is derived from an EMBL/GenBank/DDBJ whole genome shotgun (WGS) entry which is preliminary data.</text>
</comment>
<dbReference type="GO" id="GO:0042834">
    <property type="term" value="F:peptidoglycan binding"/>
    <property type="evidence" value="ECO:0007669"/>
    <property type="project" value="InterPro"/>
</dbReference>
<dbReference type="Proteomes" id="UP000051494">
    <property type="component" value="Unassembled WGS sequence"/>
</dbReference>
<reference evidence="3" key="3">
    <citation type="submission" date="2021-06" db="EMBL/GenBank/DDBJ databases">
        <title>Genomic Description and Analysis of Intracellular Bacteria, Candidatus Berkiella cookevillensis and Candidatus Berkiella aquae.</title>
        <authorList>
            <person name="Kidane D.T."/>
            <person name="Mehari Y.T."/>
            <person name="Rice F.C."/>
            <person name="Arivett B.A."/>
            <person name="Farone A.L."/>
            <person name="Berk S.G."/>
            <person name="Farone M.B."/>
        </authorList>
    </citation>
    <scope>NUCLEOTIDE SEQUENCE</scope>
    <source>
        <strain evidence="3">CC99</strain>
    </source>
</reference>
<evidence type="ECO:0000313" key="2">
    <source>
        <dbReference type="EMBL" id="KRG17270.1"/>
    </source>
</evidence>
<dbReference type="Pfam" id="PF05036">
    <property type="entry name" value="SPOR"/>
    <property type="match status" value="1"/>
</dbReference>
<proteinExistence type="predicted"/>
<keyword evidence="4" id="KW-1185">Reference proteome</keyword>